<proteinExistence type="inferred from homology"/>
<dbReference type="InterPro" id="IPR036419">
    <property type="entry name" value="Ribosomal_S3_C_sf"/>
</dbReference>
<evidence type="ECO:0000259" key="6">
    <source>
        <dbReference type="Pfam" id="PF00189"/>
    </source>
</evidence>
<dbReference type="GO" id="GO:0003723">
    <property type="term" value="F:RNA binding"/>
    <property type="evidence" value="ECO:0007669"/>
    <property type="project" value="InterPro"/>
</dbReference>
<evidence type="ECO:0000256" key="2">
    <source>
        <dbReference type="ARBA" id="ARBA00022980"/>
    </source>
</evidence>
<dbReference type="InterPro" id="IPR009019">
    <property type="entry name" value="KH_sf_prok-type"/>
</dbReference>
<evidence type="ECO:0000256" key="1">
    <source>
        <dbReference type="ARBA" id="ARBA00010761"/>
    </source>
</evidence>
<keyword evidence="7" id="KW-0496">Mitochondrion</keyword>
<dbReference type="GO" id="GO:0005840">
    <property type="term" value="C:ribosome"/>
    <property type="evidence" value="ECO:0007669"/>
    <property type="project" value="UniProtKB-KW"/>
</dbReference>
<reference evidence="7" key="1">
    <citation type="journal article" date="2016" name="Genome Announc.">
        <title>Complete Chloroplast and Mitochondrial Genome Sequences of the Hydrocarbon Oil-Producing Green Microalga Botryococcus braunii Race B (Showa).</title>
        <authorList>
            <person name="Blifernez-Klassen O."/>
            <person name="Wibberg D."/>
            <person name="Winkler A."/>
            <person name="Blom J."/>
            <person name="Goesmann A."/>
            <person name="Kalinowski J."/>
            <person name="Kruse O."/>
        </authorList>
    </citation>
    <scope>NUCLEOTIDE SEQUENCE</scope>
    <source>
        <strain evidence="7">Showa</strain>
    </source>
</reference>
<name>A0A162NQV8_BOTBR</name>
<accession>A0A162NQV8</accession>
<evidence type="ECO:0000256" key="3">
    <source>
        <dbReference type="ARBA" id="ARBA00023274"/>
    </source>
</evidence>
<comment type="similarity">
    <text evidence="1">Belongs to the universal ribosomal protein uS3 family.</text>
</comment>
<sequence length="828" mass="91894">MGQKANPIGLRLKKTNKNYNSLWFSDLFYGECLEQDLGVNNYLKKIFKQIGYPGGEVGFVPLPKMGKILFPYLLPEVSRVGRSSRFRLKINKSSTIHRKKLSPFFGGPLERGVFPALFETTQPKIPFRSNNIGFTHNPDPRRGLLKLPGAAKAAASDPLFTLIPSLPSRGTPPPNLPLNPLIPVPLDTLNPQGVRGQGKEGVSALPFTGPYGYHPSATVGTTPSPFWKTALTPAGGIQGVTVNSDPKGYRPTWPVPLAGGGGLKGGKELLVKEKNFPLEAPISIQNKKKDLVSKKEFYDLARKEGWFWEINFSSQGAKDSQKENSGVYLPYQFMLKGQNSSFSPLLVQSNPWKKRTTLVPSDPKLANPQGVTGIAEGQGGRYPLRGCPPYPELPSTRTPCGFVAKQERASTPNPEPVPLTGSGYQGVAVARVAKQERVSTPEGLGVEPDFEGVRWAPYTPKILPKSWEGEDGDPTPPWWKRFLFQKSLLFFCTQKWRRTERSALAEGRAGTLTPDASSGLTHACASQPELGRGRGLRKACTSTSGYPLQGCPPYPLKWGNRFSWRKPPVSGKAHLHYQPTLYRDEWGEIISLERGEESIFRLHLCQLGEWSTLFTQKDFQFTRPLASTPVEDNSFSSPYPLIPSLGVRVKRGSGELSRTPLGLGQGGHPKRGYQEVTASAAPFSKAPTFYNSTPPFFSTIESSYRRVSPGFLFIEFWRLFWDGGAAFFVAEEIKYYITRRVPFPRIKNQLLREIIENRGRVWESIGGIRICCSGRTGGRSKKAQRSKKEEFQWGRSSLNLFSSRVAFARSTALTMLGVVGIKVWICYK</sequence>
<dbReference type="SUPFAM" id="SSF54814">
    <property type="entry name" value="Prokaryotic type KH domain (KH-domain type II)"/>
    <property type="match status" value="1"/>
</dbReference>
<evidence type="ECO:0000313" key="7">
    <source>
        <dbReference type="EMBL" id="SAI76008.1"/>
    </source>
</evidence>
<keyword evidence="5" id="KW-0812">Transmembrane</keyword>
<dbReference type="Gene3D" id="3.30.1140.32">
    <property type="entry name" value="Ribosomal protein S3, C-terminal domain"/>
    <property type="match status" value="1"/>
</dbReference>
<keyword evidence="2 7" id="KW-0689">Ribosomal protein</keyword>
<feature type="transmembrane region" description="Helical" evidence="5">
    <location>
        <begin position="806"/>
        <end position="827"/>
    </location>
</feature>
<dbReference type="Pfam" id="PF00189">
    <property type="entry name" value="Ribosomal_S3_C"/>
    <property type="match status" value="1"/>
</dbReference>
<dbReference type="GO" id="GO:1990904">
    <property type="term" value="C:ribonucleoprotein complex"/>
    <property type="evidence" value="ECO:0007669"/>
    <property type="project" value="UniProtKB-KW"/>
</dbReference>
<dbReference type="GO" id="GO:0006412">
    <property type="term" value="P:translation"/>
    <property type="evidence" value="ECO:0007669"/>
    <property type="project" value="InterPro"/>
</dbReference>
<keyword evidence="5" id="KW-1133">Transmembrane helix</keyword>
<feature type="region of interest" description="Disordered" evidence="4">
    <location>
        <begin position="359"/>
        <end position="382"/>
    </location>
</feature>
<organism evidence="7">
    <name type="scientific">Botryococcus braunii Showa</name>
    <dbReference type="NCBI Taxonomy" id="1202541"/>
    <lineage>
        <taxon>Eukaryota</taxon>
        <taxon>Viridiplantae</taxon>
        <taxon>Chlorophyta</taxon>
        <taxon>core chlorophytes</taxon>
        <taxon>Trebouxiophyceae</taxon>
        <taxon>Trebouxiophyceae incertae sedis</taxon>
        <taxon>Elliptochloris clade</taxon>
        <taxon>Botryococcus</taxon>
    </lineage>
</organism>
<geneLocation type="mitochondrion" evidence="7"/>
<dbReference type="GO" id="GO:0003735">
    <property type="term" value="F:structural constituent of ribosome"/>
    <property type="evidence" value="ECO:0007669"/>
    <property type="project" value="InterPro"/>
</dbReference>
<evidence type="ECO:0000256" key="4">
    <source>
        <dbReference type="SAM" id="MobiDB-lite"/>
    </source>
</evidence>
<dbReference type="EMBL" id="LT545992">
    <property type="protein sequence ID" value="SAI76008.1"/>
    <property type="molecule type" value="Genomic_DNA"/>
</dbReference>
<dbReference type="AlphaFoldDB" id="A0A162NQV8"/>
<dbReference type="InterPro" id="IPR001351">
    <property type="entry name" value="Ribosomal_uS3_C"/>
</dbReference>
<keyword evidence="5" id="KW-0472">Membrane</keyword>
<feature type="domain" description="Small ribosomal subunit protein uS3 C-terminal" evidence="6">
    <location>
        <begin position="733"/>
        <end position="825"/>
    </location>
</feature>
<dbReference type="SUPFAM" id="SSF54821">
    <property type="entry name" value="Ribosomal protein S3 C-terminal domain"/>
    <property type="match status" value="1"/>
</dbReference>
<protein>
    <submittedName>
        <fullName evidence="7">Ribosomal protein S3</fullName>
    </submittedName>
</protein>
<evidence type="ECO:0000256" key="5">
    <source>
        <dbReference type="SAM" id="Phobius"/>
    </source>
</evidence>
<keyword evidence="3" id="KW-0687">Ribonucleoprotein</keyword>
<gene>
    <name evidence="7" type="primary">rps3</name>
</gene>